<evidence type="ECO:0000313" key="2">
    <source>
        <dbReference type="Proteomes" id="UP000020825"/>
    </source>
</evidence>
<organism evidence="1 2">
    <name type="scientific">Mycobacterium intracellulare 1956</name>
    <dbReference type="NCBI Taxonomy" id="1299331"/>
    <lineage>
        <taxon>Bacteria</taxon>
        <taxon>Bacillati</taxon>
        <taxon>Actinomycetota</taxon>
        <taxon>Actinomycetes</taxon>
        <taxon>Mycobacteriales</taxon>
        <taxon>Mycobacteriaceae</taxon>
        <taxon>Mycobacterium</taxon>
        <taxon>Mycobacterium avium complex (MAC)</taxon>
    </lineage>
</organism>
<gene>
    <name evidence="1" type="ORF">I550_5036</name>
</gene>
<accession>X8CDQ4</accession>
<name>X8CDQ4_MYCIT</name>
<dbReference type="AlphaFoldDB" id="X8CDQ4"/>
<evidence type="ECO:0000313" key="1">
    <source>
        <dbReference type="EMBL" id="EUA53400.1"/>
    </source>
</evidence>
<sequence length="44" mass="5002">MVETAGGHTKRLSAQEEIPGRWVGEYRLCREDYDQFQTDMSPGG</sequence>
<dbReference type="Proteomes" id="UP000020825">
    <property type="component" value="Unassembled WGS sequence"/>
</dbReference>
<protein>
    <submittedName>
        <fullName evidence="1">Uncharacterized protein</fullName>
    </submittedName>
</protein>
<comment type="caution">
    <text evidence="1">The sequence shown here is derived from an EMBL/GenBank/DDBJ whole genome shotgun (WGS) entry which is preliminary data.</text>
</comment>
<proteinExistence type="predicted"/>
<reference evidence="1 2" key="1">
    <citation type="submission" date="2013-12" db="EMBL/GenBank/DDBJ databases">
        <authorList>
            <person name="Zelazny A."/>
            <person name="Olivier K."/>
            <person name="Holland S."/>
            <person name="Lenaerts A."/>
            <person name="Ordway D."/>
            <person name="DeGroote M.A."/>
            <person name="Parker T."/>
            <person name="Sizemore C."/>
            <person name="Tallon L.J."/>
            <person name="Sadzewicz L.K."/>
            <person name="Sengamalay N."/>
            <person name="Fraser C.M."/>
            <person name="Hine E."/>
            <person name="Shefchek K.A."/>
            <person name="Das S.P."/>
            <person name="Tettelin H."/>
        </authorList>
    </citation>
    <scope>NUCLEOTIDE SEQUENCE [LARGE SCALE GENOMIC DNA]</scope>
    <source>
        <strain evidence="1 2">1956</strain>
    </source>
</reference>
<dbReference type="EMBL" id="JAOG01000003">
    <property type="protein sequence ID" value="EUA53400.1"/>
    <property type="molecule type" value="Genomic_DNA"/>
</dbReference>